<dbReference type="PROSITE" id="PS50142">
    <property type="entry name" value="RNASE_3_2"/>
    <property type="match status" value="2"/>
</dbReference>
<dbReference type="PROSITE" id="PS51327">
    <property type="entry name" value="DICER_DSRBF"/>
    <property type="match status" value="1"/>
</dbReference>
<keyword evidence="13" id="KW-1185">Reference proteome</keyword>
<dbReference type="SUPFAM" id="SSF52540">
    <property type="entry name" value="P-loop containing nucleoside triphosphate hydrolases"/>
    <property type="match status" value="1"/>
</dbReference>
<dbReference type="Pfam" id="PF00271">
    <property type="entry name" value="Helicase_C"/>
    <property type="match status" value="1"/>
</dbReference>
<keyword evidence="1" id="KW-0677">Repeat</keyword>
<dbReference type="GO" id="GO:0003723">
    <property type="term" value="F:RNA binding"/>
    <property type="evidence" value="ECO:0007669"/>
    <property type="project" value="UniProtKB-UniRule"/>
</dbReference>
<dbReference type="Gene3D" id="3.30.160.380">
    <property type="entry name" value="Dicer dimerisation domain"/>
    <property type="match status" value="1"/>
</dbReference>
<dbReference type="InterPro" id="IPR001650">
    <property type="entry name" value="Helicase_C-like"/>
</dbReference>
<evidence type="ECO:0000313" key="13">
    <source>
        <dbReference type="Proteomes" id="UP000006174"/>
    </source>
</evidence>
<evidence type="ECO:0000313" key="12">
    <source>
        <dbReference type="EMBL" id="CCF48410.1"/>
    </source>
</evidence>
<dbReference type="InterPro" id="IPR000999">
    <property type="entry name" value="RNase_III_dom"/>
</dbReference>
<dbReference type="GO" id="GO:0004525">
    <property type="term" value="F:ribonuclease III activity"/>
    <property type="evidence" value="ECO:0007669"/>
    <property type="project" value="InterPro"/>
</dbReference>
<dbReference type="PROSITE" id="PS51194">
    <property type="entry name" value="HELICASE_CTER"/>
    <property type="match status" value="1"/>
</dbReference>
<comment type="caution">
    <text evidence="12">The sequence shown here is derived from an EMBL/GenBank/DDBJ whole genome shotgun (WGS) entry which is preliminary data.</text>
</comment>
<keyword evidence="5" id="KW-0067">ATP-binding</keyword>
<dbReference type="InterPro" id="IPR036389">
    <property type="entry name" value="RNase_III_sf"/>
</dbReference>
<feature type="domain" description="Helicase C-terminal" evidence="10">
    <location>
        <begin position="515"/>
        <end position="683"/>
    </location>
</feature>
<dbReference type="SMART" id="SM00535">
    <property type="entry name" value="RIBOc"/>
    <property type="match status" value="2"/>
</dbReference>
<dbReference type="Proteomes" id="UP000006174">
    <property type="component" value="Unassembled WGS sequence"/>
</dbReference>
<dbReference type="Pfam" id="PF00636">
    <property type="entry name" value="Ribonuclease_3"/>
    <property type="match status" value="2"/>
</dbReference>
<evidence type="ECO:0000256" key="2">
    <source>
        <dbReference type="ARBA" id="ARBA00022741"/>
    </source>
</evidence>
<dbReference type="InterPro" id="IPR005034">
    <property type="entry name" value="Dicer_dimerisation"/>
</dbReference>
<evidence type="ECO:0000259" key="10">
    <source>
        <dbReference type="PROSITE" id="PS51194"/>
    </source>
</evidence>
<evidence type="ECO:0000256" key="7">
    <source>
        <dbReference type="SAM" id="MobiDB-lite"/>
    </source>
</evidence>
<feature type="domain" description="Dicer dsRNA-binding fold" evidence="11">
    <location>
        <begin position="728"/>
        <end position="820"/>
    </location>
</feature>
<dbReference type="eggNOG" id="KOG0701">
    <property type="taxonomic scope" value="Eukaryota"/>
</dbReference>
<sequence length="1752" mass="194045">MSKRTRADSLPHGPRIPRSGYIATSSSSSSNDLPIPPLVDSDDDDTEESASRRRQKIIARISAQTSVDPSDQLRSDQLATVPRSYQLELAELAKAGNVLVCLDTGSGKTLISVLLLQYVHQHSSPPPTPSLAPSSGAQPFSSPAPQRKVAFFLVNLVPLVHQQSSVIAGNSRLSVGKLYGELKDSLRSKSSQLAVDDWRSPQWSALLASHQVIVSTAQCFLDALIHGFIKMSDLNLLIFDEVHHALKNHPFFRIMKYYRLAKEEERPKIFGMTASPIFTGSGRFDEASQYLQRAMDARIHTVSRGALRELEEVKRRPEEMVVEFEPYLTVVDEPWNADAVKYSELSMEMIELFSKKVDLEICLDDEEEEVDPLTEAFEKEVRPKLEYTMRHLGPIGCDFFWHSTLLEYRSRARKWANIDRNQRTLVSDEWIVEAASTHRSSSVAPSDSQGPPNSQTTTTTITTTTQPGFGLGLTVAHLSTNSDLNSRILLHMRSQPCIPDTLGLNATNSSPKLLRLIELLHCFEPSKSSFCGIIFVERRQTATLLVELVKRIPGLEFIHPEFLLGHDNGAANGGAPGMDWHDQVQVLNRFRRRKPTNLLIATSIAEEGLDIQAANLVIRFDLFNRHISFLQSRGRARAKESRFILMAEKGNQEHAGTILNAFKTEANRAKWLDGIAEPHLAMPDWGEDWQQKLRIDTDSQEGVGVEGGEEEKCMFEPTTGARLFPEDAPTLVSHYAASLHSEYLKDAVLAYRIEKVDGLPSYKAVLELPSTAAVRSVESDGCRSKKAAKRMAAFRACQQLRALGELDEWLMPKLVPRLKKAKDGVVGLVNAHHQAWRGSGKPINVPSKKLDGWARFASSHHHAMGQGWCATLLQLDKFDEGYEPLLLLTRGPLPETKLLKLLHAGSGQMKDLHPKPLRIAPELDSELIGKVVEFTKFVFKLISRKDGHSPKGKRLSWQTIEKGQPTVLVLPVRIAAEEVQSVGDVALDFPPSLDLTQLDLNAEGSEQKLKGRTLVKQHGYHSHSLYQFESIRSDLCPNSPLSSGAAGETYLTQHMKMYARHQASADEHEVEVLAAQLANQPLLSVRKLPKISNLLSPPPSISFSATPATTQGARLIVPYFYALHPLPSTLLRSILLLPSIFTRYDQLLLAQACNNDLLEGRLDNDKVLEALTSPSAGSAFDYERLEFLGDTFLKLIATCHTFTTHLGRTEAELHMANKGIVTNVRLLKEAKRLGLEKYAILPSCNLLPRRFTAPVICNVGGALTNDPSMDHDGQVDVVKEKTLSDIVESLIGAALLSPSSSSPSSSSPFFLLPFLSFLHVYCAFQRNWSSRLNPPSLRHLQSLFSHTYRYPHLALESFTHPSLLASILPSYQRLEFLGDAWIDFFIVSRIYTEGGGLVVLDPGEMTALKGVLASNAALSALGVKLGLHKFIASNSAVLVESIAKYGKGLEKVLRKGGGEGQYWTKAGMVQVPKAVADVVEASFASIVVDSGFDQDTAQRVFGRIFTPFYDEHCKWEDLRVGEVKRVIEYLSSCFKRRGGGGGVMLEVSTNLVDLPAIASDVGDKDGEEAIMCALLTPVNVEFKVRGTTIAKIKGVLAKTPLHLTRAVGIARELHELEPQMAKLSKLRPLSMDDSPVLALNSSDDEEEEEEMQTDQSSNLEQPDEEMPQANTAISNHQDDQAAPTEASKPQTNENWEDLIDHQEHLLLQLARTLGWKSTIQTPLTSPATAEEKEEVVMTLAKIRDLILPPLLF</sequence>
<feature type="region of interest" description="Disordered" evidence="7">
    <location>
        <begin position="437"/>
        <end position="465"/>
    </location>
</feature>
<dbReference type="HOGENOM" id="CLU_000907_4_3_1"/>
<dbReference type="InterPro" id="IPR038248">
    <property type="entry name" value="Dicer_dimer_sf"/>
</dbReference>
<proteinExistence type="inferred from homology"/>
<dbReference type="CDD" id="cd00593">
    <property type="entry name" value="RIBOc"/>
    <property type="match status" value="2"/>
</dbReference>
<feature type="compositionally biased region" description="Polar residues" evidence="7">
    <location>
        <begin position="437"/>
        <end position="455"/>
    </location>
</feature>
<comment type="similarity">
    <text evidence="6">Belongs to the helicase family. Dicer subfamily.</text>
</comment>
<feature type="compositionally biased region" description="Acidic residues" evidence="7">
    <location>
        <begin position="1642"/>
        <end position="1652"/>
    </location>
</feature>
<feature type="region of interest" description="Disordered" evidence="7">
    <location>
        <begin position="1633"/>
        <end position="1668"/>
    </location>
</feature>
<accession>I2FNB7</accession>
<evidence type="ECO:0000259" key="9">
    <source>
        <dbReference type="PROSITE" id="PS51192"/>
    </source>
</evidence>
<evidence type="ECO:0000256" key="3">
    <source>
        <dbReference type="ARBA" id="ARBA00022801"/>
    </source>
</evidence>
<feature type="domain" description="RNase III" evidence="8">
    <location>
        <begin position="1169"/>
        <end position="1299"/>
    </location>
</feature>
<evidence type="ECO:0000256" key="5">
    <source>
        <dbReference type="ARBA" id="ARBA00022840"/>
    </source>
</evidence>
<protein>
    <submittedName>
        <fullName evidence="12">Related to cell cycle control protein dicer</fullName>
    </submittedName>
</protein>
<dbReference type="PROSITE" id="PS00517">
    <property type="entry name" value="RNASE_3_1"/>
    <property type="match status" value="1"/>
</dbReference>
<dbReference type="GO" id="GO:0004386">
    <property type="term" value="F:helicase activity"/>
    <property type="evidence" value="ECO:0007669"/>
    <property type="project" value="UniProtKB-KW"/>
</dbReference>
<keyword evidence="4" id="KW-0347">Helicase</keyword>
<dbReference type="STRING" id="1128400.I2FNB7"/>
<dbReference type="PANTHER" id="PTHR14950">
    <property type="entry name" value="DICER-RELATED"/>
    <property type="match status" value="1"/>
</dbReference>
<dbReference type="SMART" id="SM00487">
    <property type="entry name" value="DEXDc"/>
    <property type="match status" value="1"/>
</dbReference>
<dbReference type="Gene3D" id="3.40.50.300">
    <property type="entry name" value="P-loop containing nucleotide triphosphate hydrolases"/>
    <property type="match status" value="2"/>
</dbReference>
<evidence type="ECO:0000256" key="1">
    <source>
        <dbReference type="ARBA" id="ARBA00022737"/>
    </source>
</evidence>
<dbReference type="CDD" id="cd18034">
    <property type="entry name" value="DEXHc_dicer"/>
    <property type="match status" value="1"/>
</dbReference>
<keyword evidence="6" id="KW-0694">RNA-binding</keyword>
<dbReference type="OMA" id="TRKNHAY"/>
<reference evidence="12 13" key="1">
    <citation type="journal article" date="2012" name="Plant Cell">
        <title>Genome comparison of barley and maize smut fungi reveals targeted loss of RNA silencing components and species-specific presence of transposable elements.</title>
        <authorList>
            <person name="Laurie J.D."/>
            <person name="Ali S."/>
            <person name="Linning R."/>
            <person name="Mannhaupt G."/>
            <person name="Wong P."/>
            <person name="Gueldener U."/>
            <person name="Muensterkoetter M."/>
            <person name="Moore R."/>
            <person name="Kahmann R."/>
            <person name="Bakkeren G."/>
            <person name="Schirawski J."/>
        </authorList>
    </citation>
    <scope>NUCLEOTIDE SEQUENCE [LARGE SCALE GENOMIC DNA]</scope>
    <source>
        <strain evidence="13">Uh4875-4</strain>
    </source>
</reference>
<dbReference type="Pfam" id="PF00270">
    <property type="entry name" value="DEAD"/>
    <property type="match status" value="1"/>
</dbReference>
<feature type="domain" description="Helicase ATP-binding" evidence="9">
    <location>
        <begin position="89"/>
        <end position="277"/>
    </location>
</feature>
<organism evidence="12 13">
    <name type="scientific">Ustilago hordei</name>
    <name type="common">Barley covered smut fungus</name>
    <dbReference type="NCBI Taxonomy" id="120017"/>
    <lineage>
        <taxon>Eukaryota</taxon>
        <taxon>Fungi</taxon>
        <taxon>Dikarya</taxon>
        <taxon>Basidiomycota</taxon>
        <taxon>Ustilaginomycotina</taxon>
        <taxon>Ustilaginomycetes</taxon>
        <taxon>Ustilaginales</taxon>
        <taxon>Ustilaginaceae</taxon>
        <taxon>Ustilago</taxon>
    </lineage>
</organism>
<evidence type="ECO:0000259" key="11">
    <source>
        <dbReference type="PROSITE" id="PS51327"/>
    </source>
</evidence>
<dbReference type="Pfam" id="PF03368">
    <property type="entry name" value="Dicer_dimer"/>
    <property type="match status" value="1"/>
</dbReference>
<gene>
    <name evidence="12" type="ORF">UHOR_08937</name>
</gene>
<dbReference type="PANTHER" id="PTHR14950:SF37">
    <property type="entry name" value="ENDORIBONUCLEASE DICER"/>
    <property type="match status" value="1"/>
</dbReference>
<keyword evidence="2" id="KW-0547">Nucleotide-binding</keyword>
<keyword evidence="3" id="KW-0378">Hydrolase</keyword>
<dbReference type="InterPro" id="IPR011545">
    <property type="entry name" value="DEAD/DEAH_box_helicase_dom"/>
</dbReference>
<dbReference type="PROSITE" id="PS51192">
    <property type="entry name" value="HELICASE_ATP_BIND_1"/>
    <property type="match status" value="1"/>
</dbReference>
<evidence type="ECO:0000256" key="4">
    <source>
        <dbReference type="ARBA" id="ARBA00022806"/>
    </source>
</evidence>
<dbReference type="GO" id="GO:0031047">
    <property type="term" value="P:regulatory ncRNA-mediated gene silencing"/>
    <property type="evidence" value="ECO:0007669"/>
    <property type="project" value="UniProtKB-ARBA"/>
</dbReference>
<dbReference type="SMART" id="SM00490">
    <property type="entry name" value="HELICc"/>
    <property type="match status" value="1"/>
</dbReference>
<evidence type="ECO:0000259" key="8">
    <source>
        <dbReference type="PROSITE" id="PS50142"/>
    </source>
</evidence>
<dbReference type="EMBL" id="CAGI01000134">
    <property type="protein sequence ID" value="CCF48410.1"/>
    <property type="molecule type" value="Genomic_DNA"/>
</dbReference>
<feature type="domain" description="RNase III" evidence="8">
    <location>
        <begin position="1337"/>
        <end position="1491"/>
    </location>
</feature>
<name>I2FNB7_USTHO</name>
<evidence type="ECO:0000256" key="6">
    <source>
        <dbReference type="PROSITE-ProRule" id="PRU00657"/>
    </source>
</evidence>
<dbReference type="SUPFAM" id="SSF69065">
    <property type="entry name" value="RNase III domain-like"/>
    <property type="match status" value="2"/>
</dbReference>
<feature type="compositionally biased region" description="Low complexity" evidence="7">
    <location>
        <begin position="456"/>
        <end position="465"/>
    </location>
</feature>
<dbReference type="GO" id="GO:0006396">
    <property type="term" value="P:RNA processing"/>
    <property type="evidence" value="ECO:0007669"/>
    <property type="project" value="InterPro"/>
</dbReference>
<dbReference type="GO" id="GO:0005524">
    <property type="term" value="F:ATP binding"/>
    <property type="evidence" value="ECO:0007669"/>
    <property type="project" value="UniProtKB-KW"/>
</dbReference>
<dbReference type="InterPro" id="IPR027417">
    <property type="entry name" value="P-loop_NTPase"/>
</dbReference>
<feature type="region of interest" description="Disordered" evidence="7">
    <location>
        <begin position="1"/>
        <end position="53"/>
    </location>
</feature>
<dbReference type="Gene3D" id="1.10.1520.10">
    <property type="entry name" value="Ribonuclease III domain"/>
    <property type="match status" value="2"/>
</dbReference>
<dbReference type="InterPro" id="IPR014001">
    <property type="entry name" value="Helicase_ATP-bd"/>
</dbReference>